<dbReference type="InParanoid" id="A0A0V1BGZ6"/>
<organism evidence="2 3">
    <name type="scientific">Trichinella spiralis</name>
    <name type="common">Trichina worm</name>
    <dbReference type="NCBI Taxonomy" id="6334"/>
    <lineage>
        <taxon>Eukaryota</taxon>
        <taxon>Metazoa</taxon>
        <taxon>Ecdysozoa</taxon>
        <taxon>Nematoda</taxon>
        <taxon>Enoplea</taxon>
        <taxon>Dorylaimia</taxon>
        <taxon>Trichinellida</taxon>
        <taxon>Trichinellidae</taxon>
        <taxon>Trichinella</taxon>
    </lineage>
</organism>
<protein>
    <submittedName>
        <fullName evidence="2">Uncharacterized protein</fullName>
    </submittedName>
</protein>
<keyword evidence="1" id="KW-1133">Transmembrane helix</keyword>
<keyword evidence="1" id="KW-0472">Membrane</keyword>
<evidence type="ECO:0000313" key="2">
    <source>
        <dbReference type="EMBL" id="KRY36222.1"/>
    </source>
</evidence>
<reference evidence="2 3" key="1">
    <citation type="submission" date="2015-01" db="EMBL/GenBank/DDBJ databases">
        <title>Evolution of Trichinella species and genotypes.</title>
        <authorList>
            <person name="Korhonen P.K."/>
            <person name="Edoardo P."/>
            <person name="Giuseppe L.R."/>
            <person name="Gasser R.B."/>
        </authorList>
    </citation>
    <scope>NUCLEOTIDE SEQUENCE [LARGE SCALE GENOMIC DNA]</scope>
    <source>
        <strain evidence="2">ISS3</strain>
    </source>
</reference>
<proteinExistence type="predicted"/>
<dbReference type="Proteomes" id="UP000054776">
    <property type="component" value="Unassembled WGS sequence"/>
</dbReference>
<keyword evidence="3" id="KW-1185">Reference proteome</keyword>
<evidence type="ECO:0000256" key="1">
    <source>
        <dbReference type="SAM" id="Phobius"/>
    </source>
</evidence>
<comment type="caution">
    <text evidence="2">The sequence shown here is derived from an EMBL/GenBank/DDBJ whole genome shotgun (WGS) entry which is preliminary data.</text>
</comment>
<sequence>MIKPEVILIAGKITENCFLKSYHRNEVKFLKKEKKNETLMKKANELVGVMKHYLVEPISSLTYVKGDLGYTSLNTITAEEEIELRFHSRFLIGVALMIRYVLLLGYVILFDTAGYTSRDISKQSFLQLNILDNLIV</sequence>
<keyword evidence="1" id="KW-0812">Transmembrane</keyword>
<gene>
    <name evidence="2" type="ORF">T01_14456</name>
</gene>
<dbReference type="EMBL" id="JYDH01000045">
    <property type="protein sequence ID" value="KRY36222.1"/>
    <property type="molecule type" value="Genomic_DNA"/>
</dbReference>
<name>A0A0V1BGZ6_TRISP</name>
<dbReference type="AlphaFoldDB" id="A0A0V1BGZ6"/>
<evidence type="ECO:0000313" key="3">
    <source>
        <dbReference type="Proteomes" id="UP000054776"/>
    </source>
</evidence>
<dbReference type="OrthoDB" id="10441525at2759"/>
<feature type="transmembrane region" description="Helical" evidence="1">
    <location>
        <begin position="90"/>
        <end position="109"/>
    </location>
</feature>
<accession>A0A0V1BGZ6</accession>